<keyword evidence="8" id="KW-0067">ATP-binding</keyword>
<keyword evidence="9" id="KW-0902">Two-component regulatory system</keyword>
<dbReference type="SMART" id="SM00091">
    <property type="entry name" value="PAS"/>
    <property type="match status" value="1"/>
</dbReference>
<dbReference type="Gene3D" id="3.30.565.10">
    <property type="entry name" value="Histidine kinase-like ATPase, C-terminal domain"/>
    <property type="match status" value="1"/>
</dbReference>
<evidence type="ECO:0000256" key="7">
    <source>
        <dbReference type="ARBA" id="ARBA00022777"/>
    </source>
</evidence>
<dbReference type="GO" id="GO:0016020">
    <property type="term" value="C:membrane"/>
    <property type="evidence" value="ECO:0007669"/>
    <property type="project" value="UniProtKB-SubCell"/>
</dbReference>
<dbReference type="SMART" id="SM00086">
    <property type="entry name" value="PAC"/>
    <property type="match status" value="1"/>
</dbReference>
<reference evidence="17 18" key="1">
    <citation type="submission" date="2014-04" db="EMBL/GenBank/DDBJ databases">
        <title>The Genome Sequence of Thermoanaerobaculum aquaticum MP-01, The First Cultivated Group 23 Acidobacterium.</title>
        <authorList>
            <person name="Stamps B.W."/>
            <person name="Losey N.A."/>
            <person name="Lawson P.A."/>
            <person name="Stevenson B.S."/>
        </authorList>
    </citation>
    <scope>NUCLEOTIDE SEQUENCE [LARGE SCALE GENOMIC DNA]</scope>
    <source>
        <strain evidence="17 18">MP-01</strain>
    </source>
</reference>
<dbReference type="InterPro" id="IPR013767">
    <property type="entry name" value="PAS_fold"/>
</dbReference>
<dbReference type="PANTHER" id="PTHR43065">
    <property type="entry name" value="SENSOR HISTIDINE KINASE"/>
    <property type="match status" value="1"/>
</dbReference>
<evidence type="ECO:0000259" key="12">
    <source>
        <dbReference type="PROSITE" id="PS50109"/>
    </source>
</evidence>
<dbReference type="InterPro" id="IPR005467">
    <property type="entry name" value="His_kinase_dom"/>
</dbReference>
<dbReference type="Gene3D" id="3.40.50.2300">
    <property type="match status" value="1"/>
</dbReference>
<dbReference type="InterPro" id="IPR000014">
    <property type="entry name" value="PAS"/>
</dbReference>
<dbReference type="InterPro" id="IPR036097">
    <property type="entry name" value="HisK_dim/P_sf"/>
</dbReference>
<proteinExistence type="predicted"/>
<keyword evidence="11" id="KW-0472">Membrane</keyword>
<evidence type="ECO:0000256" key="4">
    <source>
        <dbReference type="ARBA" id="ARBA00022553"/>
    </source>
</evidence>
<dbReference type="STRING" id="1312852.EG19_04695"/>
<dbReference type="Gene3D" id="1.10.287.130">
    <property type="match status" value="1"/>
</dbReference>
<dbReference type="SMART" id="SM00304">
    <property type="entry name" value="HAMP"/>
    <property type="match status" value="1"/>
</dbReference>
<evidence type="ECO:0000313" key="17">
    <source>
        <dbReference type="EMBL" id="KDA53510.1"/>
    </source>
</evidence>
<keyword evidence="11" id="KW-1133">Transmembrane helix</keyword>
<keyword evidence="7" id="KW-0418">Kinase</keyword>
<dbReference type="Pfam" id="PF00672">
    <property type="entry name" value="HAMP"/>
    <property type="match status" value="1"/>
</dbReference>
<dbReference type="AlphaFoldDB" id="A0A062XYC8"/>
<dbReference type="PANTHER" id="PTHR43065:SF42">
    <property type="entry name" value="TWO-COMPONENT SENSOR PPRA"/>
    <property type="match status" value="1"/>
</dbReference>
<feature type="domain" description="PAS" evidence="14">
    <location>
        <begin position="374"/>
        <end position="440"/>
    </location>
</feature>
<dbReference type="CDD" id="cd12914">
    <property type="entry name" value="PDC1_DGC_like"/>
    <property type="match status" value="1"/>
</dbReference>
<evidence type="ECO:0000256" key="2">
    <source>
        <dbReference type="ARBA" id="ARBA00004370"/>
    </source>
</evidence>
<dbReference type="SMART" id="SM00388">
    <property type="entry name" value="HisKA"/>
    <property type="match status" value="1"/>
</dbReference>
<comment type="subcellular location">
    <subcellularLocation>
        <location evidence="2">Membrane</location>
    </subcellularLocation>
</comment>
<comment type="catalytic activity">
    <reaction evidence="1">
        <text>ATP + protein L-histidine = ADP + protein N-phospho-L-histidine.</text>
        <dbReference type="EC" id="2.7.13.3"/>
    </reaction>
</comment>
<dbReference type="PROSITE" id="PS50109">
    <property type="entry name" value="HIS_KIN"/>
    <property type="match status" value="1"/>
</dbReference>
<dbReference type="CDD" id="cd06225">
    <property type="entry name" value="HAMP"/>
    <property type="match status" value="1"/>
</dbReference>
<dbReference type="InterPro" id="IPR036890">
    <property type="entry name" value="HATPase_C_sf"/>
</dbReference>
<dbReference type="PROSITE" id="PS50112">
    <property type="entry name" value="PAS"/>
    <property type="match status" value="1"/>
</dbReference>
<organism evidence="17 18">
    <name type="scientific">Thermoanaerobaculum aquaticum</name>
    <dbReference type="NCBI Taxonomy" id="1312852"/>
    <lineage>
        <taxon>Bacteria</taxon>
        <taxon>Pseudomonadati</taxon>
        <taxon>Acidobacteriota</taxon>
        <taxon>Thermoanaerobaculia</taxon>
        <taxon>Thermoanaerobaculales</taxon>
        <taxon>Thermoanaerobaculaceae</taxon>
        <taxon>Thermoanaerobaculum</taxon>
    </lineage>
</organism>
<feature type="domain" description="PAC" evidence="15">
    <location>
        <begin position="446"/>
        <end position="498"/>
    </location>
</feature>
<dbReference type="SMART" id="SM00387">
    <property type="entry name" value="HATPase_c"/>
    <property type="match status" value="1"/>
</dbReference>
<keyword evidence="11" id="KW-0812">Transmembrane</keyword>
<dbReference type="InterPro" id="IPR003594">
    <property type="entry name" value="HATPase_dom"/>
</dbReference>
<evidence type="ECO:0000256" key="9">
    <source>
        <dbReference type="ARBA" id="ARBA00023012"/>
    </source>
</evidence>
<dbReference type="SUPFAM" id="SSF52172">
    <property type="entry name" value="CheY-like"/>
    <property type="match status" value="1"/>
</dbReference>
<evidence type="ECO:0000256" key="1">
    <source>
        <dbReference type="ARBA" id="ARBA00000085"/>
    </source>
</evidence>
<evidence type="ECO:0000256" key="10">
    <source>
        <dbReference type="PROSITE-ProRule" id="PRU00169"/>
    </source>
</evidence>
<evidence type="ECO:0000259" key="16">
    <source>
        <dbReference type="PROSITE" id="PS50885"/>
    </source>
</evidence>
<dbReference type="PRINTS" id="PR00344">
    <property type="entry name" value="BCTRLSENSOR"/>
</dbReference>
<dbReference type="EC" id="2.7.13.3" evidence="3"/>
<evidence type="ECO:0000256" key="3">
    <source>
        <dbReference type="ARBA" id="ARBA00012438"/>
    </source>
</evidence>
<dbReference type="Gene3D" id="3.30.450.20">
    <property type="entry name" value="PAS domain"/>
    <property type="match status" value="2"/>
</dbReference>
<dbReference type="InterPro" id="IPR003661">
    <property type="entry name" value="HisK_dim/P_dom"/>
</dbReference>
<dbReference type="InterPro" id="IPR004358">
    <property type="entry name" value="Sig_transdc_His_kin-like_C"/>
</dbReference>
<protein>
    <recommendedName>
        <fullName evidence="3">histidine kinase</fullName>
        <ecNumber evidence="3">2.7.13.3</ecNumber>
    </recommendedName>
</protein>
<dbReference type="InterPro" id="IPR035965">
    <property type="entry name" value="PAS-like_dom_sf"/>
</dbReference>
<dbReference type="SUPFAM" id="SSF158472">
    <property type="entry name" value="HAMP domain-like"/>
    <property type="match status" value="1"/>
</dbReference>
<keyword evidence="5" id="KW-0808">Transferase</keyword>
<evidence type="ECO:0000259" key="14">
    <source>
        <dbReference type="PROSITE" id="PS50112"/>
    </source>
</evidence>
<dbReference type="SUPFAM" id="SSF55785">
    <property type="entry name" value="PYP-like sensor domain (PAS domain)"/>
    <property type="match status" value="1"/>
</dbReference>
<name>A0A062XYC8_9BACT</name>
<dbReference type="GO" id="GO:0000155">
    <property type="term" value="F:phosphorelay sensor kinase activity"/>
    <property type="evidence" value="ECO:0007669"/>
    <property type="project" value="InterPro"/>
</dbReference>
<dbReference type="PROSITE" id="PS50885">
    <property type="entry name" value="HAMP"/>
    <property type="match status" value="1"/>
</dbReference>
<sequence length="865" mass="96615">MAKSIPNVRVSGWFSLRTRVVLLVVLAVLPSLFLIWRTAVLARQNERDFLRRDAMGLARLSALEEEQLIGQTRELLRALAESQEIRHRDWEACRRLMARIQAQHNRYRDLGVITADGLLVCSANAPDLPRPVKDRELVDQALARGDLALGQLRWGRKAGAYKVSMALPIPVDGGEKAAVIYATLNVSWLQQREWQTFARLPAGSTLWKLDRDGRVIACWPENEGAIGKELPFPEVLRALHRNANGVVETRGSGGWRGVFAFAPVRTTFNGGEMYVVLGIPREVLFADIDRALWRDLRLLSLLALAAFGVAWVGSDYFLLRRIRALTNASRRLAEGDLTARTGISYGPGELSQLAKAFDTMAEALEERESALRVSEERYRRLFNEALTGNFVSRPDGKLLACNEAYARILGFSSVEEALNTDLVSIYLKPEDRAEMLARLRAERRLEFHEMELRRRDGQTVRVLEHIIGTFDEAGELVQLHGYMIDISELRRVEEQLRQAQKMEAIGRLAGAVAHDFNNILQALLSQVHLVEGAANDPQRVRELARDIAEQAQRGAALTRQLLIFSRQQPTQWELLDLNEVVQTAMRILRRLVRENIATDVELAAEPLVVKADRGQLEQVLMNLVVNACDAMPTGGRLAIRTGGDPGDWVWLEVEDSGTGIPEDIRDRIFEPFFTTKPREKGTGLGLSVVHGIVTGHGGRIEVTSEVGRGSVFRVLLPRQREEVSGPRASTRGEPAQLPQGQGERVLLVEDEEGARTALQQILLALGYEVVAVASGEEALQLPPEAPFHLLLTDLLLPGIDGPTMARELRQRWPNLEVLMMSGYAEDEAVRRGISAGEIRFLQKPFDMPTLARELRLALEGRGQSH</sequence>
<dbReference type="InterPro" id="IPR000700">
    <property type="entry name" value="PAS-assoc_C"/>
</dbReference>
<evidence type="ECO:0000256" key="5">
    <source>
        <dbReference type="ARBA" id="ARBA00022679"/>
    </source>
</evidence>
<accession>A0A062XYC8</accession>
<dbReference type="InterPro" id="IPR001610">
    <property type="entry name" value="PAC"/>
</dbReference>
<evidence type="ECO:0000313" key="18">
    <source>
        <dbReference type="Proteomes" id="UP000027284"/>
    </source>
</evidence>
<dbReference type="SUPFAM" id="SSF47384">
    <property type="entry name" value="Homodimeric domain of signal transducing histidine kinase"/>
    <property type="match status" value="1"/>
</dbReference>
<keyword evidence="4 10" id="KW-0597">Phosphoprotein</keyword>
<feature type="domain" description="HAMP" evidence="16">
    <location>
        <begin position="316"/>
        <end position="369"/>
    </location>
</feature>
<dbReference type="PROSITE" id="PS50110">
    <property type="entry name" value="RESPONSE_REGULATORY"/>
    <property type="match status" value="1"/>
</dbReference>
<evidence type="ECO:0000256" key="8">
    <source>
        <dbReference type="ARBA" id="ARBA00022840"/>
    </source>
</evidence>
<dbReference type="SMART" id="SM00448">
    <property type="entry name" value="REC"/>
    <property type="match status" value="1"/>
</dbReference>
<dbReference type="InterPro" id="IPR011006">
    <property type="entry name" value="CheY-like_superfamily"/>
</dbReference>
<feature type="transmembrane region" description="Helical" evidence="11">
    <location>
        <begin position="20"/>
        <end position="42"/>
    </location>
</feature>
<evidence type="ECO:0000256" key="11">
    <source>
        <dbReference type="SAM" id="Phobius"/>
    </source>
</evidence>
<keyword evidence="18" id="KW-1185">Reference proteome</keyword>
<dbReference type="EMBL" id="JMFG01000020">
    <property type="protein sequence ID" value="KDA53510.1"/>
    <property type="molecule type" value="Genomic_DNA"/>
</dbReference>
<dbReference type="Pfam" id="PF00989">
    <property type="entry name" value="PAS"/>
    <property type="match status" value="1"/>
</dbReference>
<dbReference type="Pfam" id="PF02518">
    <property type="entry name" value="HATPase_c"/>
    <property type="match status" value="1"/>
</dbReference>
<feature type="modified residue" description="4-aspartylphosphate" evidence="10">
    <location>
        <position position="793"/>
    </location>
</feature>
<dbReference type="Pfam" id="PF00072">
    <property type="entry name" value="Response_reg"/>
    <property type="match status" value="1"/>
</dbReference>
<dbReference type="CDD" id="cd00130">
    <property type="entry name" value="PAS"/>
    <property type="match status" value="1"/>
</dbReference>
<evidence type="ECO:0000259" key="15">
    <source>
        <dbReference type="PROSITE" id="PS50113"/>
    </source>
</evidence>
<dbReference type="CDD" id="cd12915">
    <property type="entry name" value="PDC2_DGC_like"/>
    <property type="match status" value="1"/>
</dbReference>
<feature type="domain" description="Response regulatory" evidence="13">
    <location>
        <begin position="744"/>
        <end position="858"/>
    </location>
</feature>
<feature type="domain" description="Histidine kinase" evidence="12">
    <location>
        <begin position="511"/>
        <end position="720"/>
    </location>
</feature>
<dbReference type="Proteomes" id="UP000027284">
    <property type="component" value="Unassembled WGS sequence"/>
</dbReference>
<dbReference type="SUPFAM" id="SSF55874">
    <property type="entry name" value="ATPase domain of HSP90 chaperone/DNA topoisomerase II/histidine kinase"/>
    <property type="match status" value="1"/>
</dbReference>
<comment type="caution">
    <text evidence="17">The sequence shown here is derived from an EMBL/GenBank/DDBJ whole genome shotgun (WGS) entry which is preliminary data.</text>
</comment>
<dbReference type="NCBIfam" id="TIGR00229">
    <property type="entry name" value="sensory_box"/>
    <property type="match status" value="1"/>
</dbReference>
<dbReference type="CDD" id="cd00082">
    <property type="entry name" value="HisKA"/>
    <property type="match status" value="1"/>
</dbReference>
<evidence type="ECO:0000259" key="13">
    <source>
        <dbReference type="PROSITE" id="PS50110"/>
    </source>
</evidence>
<dbReference type="PROSITE" id="PS50113">
    <property type="entry name" value="PAC"/>
    <property type="match status" value="1"/>
</dbReference>
<dbReference type="InterPro" id="IPR001789">
    <property type="entry name" value="Sig_transdc_resp-reg_receiver"/>
</dbReference>
<dbReference type="Gene3D" id="6.10.340.10">
    <property type="match status" value="1"/>
</dbReference>
<evidence type="ECO:0000256" key="6">
    <source>
        <dbReference type="ARBA" id="ARBA00022741"/>
    </source>
</evidence>
<gene>
    <name evidence="17" type="ORF">EG19_04695</name>
</gene>
<keyword evidence="6" id="KW-0547">Nucleotide-binding</keyword>
<dbReference type="InterPro" id="IPR003660">
    <property type="entry name" value="HAMP_dom"/>
</dbReference>